<dbReference type="PROSITE" id="PS00061">
    <property type="entry name" value="ADH_SHORT"/>
    <property type="match status" value="1"/>
</dbReference>
<proteinExistence type="inferred from homology"/>
<dbReference type="FunFam" id="3.40.50.720:FF:000084">
    <property type="entry name" value="Short-chain dehydrogenase reductase"/>
    <property type="match status" value="1"/>
</dbReference>
<evidence type="ECO:0000256" key="2">
    <source>
        <dbReference type="ARBA" id="ARBA00051383"/>
    </source>
</evidence>
<evidence type="ECO:0000256" key="1">
    <source>
        <dbReference type="ARBA" id="ARBA00006484"/>
    </source>
</evidence>
<protein>
    <submittedName>
        <fullName evidence="3">Glucose 1-dehydrogenase</fullName>
        <ecNumber evidence="3">1.1.1.47</ecNumber>
    </submittedName>
</protein>
<dbReference type="InterPro" id="IPR036291">
    <property type="entry name" value="NAD(P)-bd_dom_sf"/>
</dbReference>
<comment type="caution">
    <text evidence="3">The sequence shown here is derived from an EMBL/GenBank/DDBJ whole genome shotgun (WGS) entry which is preliminary data.</text>
</comment>
<sequence>MKLQGRHAVVTGAARGIGEAIAAALAAQGAQVILADIDGAAAERAARAIGGGARAVSLDVTDGAACEALATSLSDTSILVNNAGIIRQGRITDPGAPEIWARTLAINAGGAFNMCRAFHSQLAATRGAVINLASIRSFTAAANAAAYAASKGAVLQLTKALAVEWAAEGIRVNAIAPGFIETPLIPDDEKTPQREAMIMARTPMKLIGDPRDVAGAAVFLVSDEARYITGATLPVDGGYLAG</sequence>
<accession>A0A9X1DDZ3</accession>
<reference evidence="3" key="1">
    <citation type="submission" date="2021-05" db="EMBL/GenBank/DDBJ databases">
        <title>Genome of Sphingobium sp. strain.</title>
        <authorList>
            <person name="Fan R."/>
        </authorList>
    </citation>
    <scope>NUCLEOTIDE SEQUENCE</scope>
    <source>
        <strain evidence="3">H33</strain>
    </source>
</reference>
<dbReference type="EC" id="1.1.1.47" evidence="3"/>
<comment type="similarity">
    <text evidence="1">Belongs to the short-chain dehydrogenases/reductases (SDR) family.</text>
</comment>
<dbReference type="InterPro" id="IPR002347">
    <property type="entry name" value="SDR_fam"/>
</dbReference>
<gene>
    <name evidence="3" type="ORF">KK488_12685</name>
</gene>
<keyword evidence="4" id="KW-1185">Reference proteome</keyword>
<name>A0A9X1DDZ3_9SPHN</name>
<dbReference type="Proteomes" id="UP001138757">
    <property type="component" value="Unassembled WGS sequence"/>
</dbReference>
<dbReference type="PANTHER" id="PTHR42760">
    <property type="entry name" value="SHORT-CHAIN DEHYDROGENASES/REDUCTASES FAMILY MEMBER"/>
    <property type="match status" value="1"/>
</dbReference>
<comment type="catalytic activity">
    <reaction evidence="2">
        <text>2,5-dichlorocyclohexa-2,5-dien-1,4-diol + NAD(+) = 2,5-dichlorohydroquinone + NADH + H(+)</text>
        <dbReference type="Rhea" id="RHEA:15741"/>
        <dbReference type="ChEBI" id="CHEBI:15378"/>
        <dbReference type="ChEBI" id="CHEBI:27545"/>
        <dbReference type="ChEBI" id="CHEBI:28975"/>
        <dbReference type="ChEBI" id="CHEBI:57540"/>
        <dbReference type="ChEBI" id="CHEBI:57945"/>
    </reaction>
</comment>
<dbReference type="NCBIfam" id="NF005559">
    <property type="entry name" value="PRK07231.1"/>
    <property type="match status" value="1"/>
</dbReference>
<keyword evidence="3" id="KW-0560">Oxidoreductase</keyword>
<dbReference type="SUPFAM" id="SSF51735">
    <property type="entry name" value="NAD(P)-binding Rossmann-fold domains"/>
    <property type="match status" value="1"/>
</dbReference>
<dbReference type="Gene3D" id="3.40.50.720">
    <property type="entry name" value="NAD(P)-binding Rossmann-like Domain"/>
    <property type="match status" value="1"/>
</dbReference>
<dbReference type="Pfam" id="PF13561">
    <property type="entry name" value="adh_short_C2"/>
    <property type="match status" value="1"/>
</dbReference>
<evidence type="ECO:0000313" key="3">
    <source>
        <dbReference type="EMBL" id="MBT2187803.1"/>
    </source>
</evidence>
<dbReference type="GO" id="GO:0047936">
    <property type="term" value="F:glucose 1-dehydrogenase [NAD(P)+] activity"/>
    <property type="evidence" value="ECO:0007669"/>
    <property type="project" value="UniProtKB-EC"/>
</dbReference>
<organism evidence="3 4">
    <name type="scientific">Sphingobium nicotianae</name>
    <dbReference type="NCBI Taxonomy" id="2782607"/>
    <lineage>
        <taxon>Bacteria</taxon>
        <taxon>Pseudomonadati</taxon>
        <taxon>Pseudomonadota</taxon>
        <taxon>Alphaproteobacteria</taxon>
        <taxon>Sphingomonadales</taxon>
        <taxon>Sphingomonadaceae</taxon>
        <taxon>Sphingobium</taxon>
    </lineage>
</organism>
<evidence type="ECO:0000313" key="4">
    <source>
        <dbReference type="Proteomes" id="UP001138757"/>
    </source>
</evidence>
<dbReference type="CDD" id="cd05233">
    <property type="entry name" value="SDR_c"/>
    <property type="match status" value="1"/>
</dbReference>
<dbReference type="RefSeq" id="WP_214624065.1">
    <property type="nucleotide sequence ID" value="NZ_JAHGAW010000008.1"/>
</dbReference>
<dbReference type="EMBL" id="JAHGAW010000008">
    <property type="protein sequence ID" value="MBT2187803.1"/>
    <property type="molecule type" value="Genomic_DNA"/>
</dbReference>
<dbReference type="PRINTS" id="PR00080">
    <property type="entry name" value="SDRFAMILY"/>
</dbReference>
<dbReference type="AlphaFoldDB" id="A0A9X1DDZ3"/>
<dbReference type="PRINTS" id="PR00081">
    <property type="entry name" value="GDHRDH"/>
</dbReference>
<dbReference type="InterPro" id="IPR020904">
    <property type="entry name" value="Sc_DH/Rdtase_CS"/>
</dbReference>